<feature type="transmembrane region" description="Helical" evidence="7">
    <location>
        <begin position="247"/>
        <end position="271"/>
    </location>
</feature>
<protein>
    <submittedName>
        <fullName evidence="9">MFS transporter</fullName>
    </submittedName>
</protein>
<gene>
    <name evidence="9" type="ORF">HH213_15540</name>
</gene>
<evidence type="ECO:0000313" key="10">
    <source>
        <dbReference type="Proteomes" id="UP000503117"/>
    </source>
</evidence>
<dbReference type="PANTHER" id="PTHR23513">
    <property type="entry name" value="INTEGRAL MEMBRANE EFFLUX PROTEIN-RELATED"/>
    <property type="match status" value="1"/>
</dbReference>
<keyword evidence="5 7" id="KW-1133">Transmembrane helix</keyword>
<dbReference type="InterPro" id="IPR020846">
    <property type="entry name" value="MFS_dom"/>
</dbReference>
<feature type="transmembrane region" description="Helical" evidence="7">
    <location>
        <begin position="43"/>
        <end position="68"/>
    </location>
</feature>
<feature type="transmembrane region" description="Helical" evidence="7">
    <location>
        <begin position="365"/>
        <end position="386"/>
    </location>
</feature>
<dbReference type="CDD" id="cd06173">
    <property type="entry name" value="MFS_MefA_like"/>
    <property type="match status" value="1"/>
</dbReference>
<evidence type="ECO:0000313" key="9">
    <source>
        <dbReference type="EMBL" id="QJD91364.1"/>
    </source>
</evidence>
<feature type="domain" description="Major facilitator superfamily (MFS) profile" evidence="8">
    <location>
        <begin position="1"/>
        <end position="192"/>
    </location>
</feature>
<evidence type="ECO:0000256" key="1">
    <source>
        <dbReference type="ARBA" id="ARBA00004651"/>
    </source>
</evidence>
<evidence type="ECO:0000256" key="7">
    <source>
        <dbReference type="SAM" id="Phobius"/>
    </source>
</evidence>
<evidence type="ECO:0000256" key="4">
    <source>
        <dbReference type="ARBA" id="ARBA00022692"/>
    </source>
</evidence>
<evidence type="ECO:0000259" key="8">
    <source>
        <dbReference type="PROSITE" id="PS50850"/>
    </source>
</evidence>
<evidence type="ECO:0000256" key="6">
    <source>
        <dbReference type="ARBA" id="ARBA00023136"/>
    </source>
</evidence>
<evidence type="ECO:0000256" key="2">
    <source>
        <dbReference type="ARBA" id="ARBA00022448"/>
    </source>
</evidence>
<dbReference type="Proteomes" id="UP000503117">
    <property type="component" value="Chromosome"/>
</dbReference>
<evidence type="ECO:0000256" key="5">
    <source>
        <dbReference type="ARBA" id="ARBA00022989"/>
    </source>
</evidence>
<dbReference type="InterPro" id="IPR010290">
    <property type="entry name" value="TM_effector"/>
</dbReference>
<name>A0ABX6MAM0_9BURK</name>
<feature type="transmembrane region" description="Helical" evidence="7">
    <location>
        <begin position="283"/>
        <end position="316"/>
    </location>
</feature>
<feature type="transmembrane region" description="Helical" evidence="7">
    <location>
        <begin position="99"/>
        <end position="118"/>
    </location>
</feature>
<keyword evidence="2" id="KW-0813">Transport</keyword>
<dbReference type="RefSeq" id="WP_169112806.1">
    <property type="nucleotide sequence ID" value="NZ_CP051684.1"/>
</dbReference>
<dbReference type="Gene3D" id="1.20.1250.20">
    <property type="entry name" value="MFS general substrate transporter like domains"/>
    <property type="match status" value="1"/>
</dbReference>
<dbReference type="SUPFAM" id="SSF103473">
    <property type="entry name" value="MFS general substrate transporter"/>
    <property type="match status" value="1"/>
</dbReference>
<evidence type="ECO:0000256" key="3">
    <source>
        <dbReference type="ARBA" id="ARBA00022475"/>
    </source>
</evidence>
<keyword evidence="4 7" id="KW-0812">Transmembrane</keyword>
<reference evidence="9 10" key="1">
    <citation type="submission" date="2020-04" db="EMBL/GenBank/DDBJ databases">
        <title>Genome sequencing of novel species.</title>
        <authorList>
            <person name="Heo J."/>
            <person name="Kim S.-J."/>
            <person name="Kim J.-S."/>
            <person name="Hong S.-B."/>
            <person name="Kwon S.-W."/>
        </authorList>
    </citation>
    <scope>NUCLEOTIDE SEQUENCE [LARGE SCALE GENOMIC DNA]</scope>
    <source>
        <strain evidence="9 10">AF9R3</strain>
    </source>
</reference>
<feature type="transmembrane region" description="Helical" evidence="7">
    <location>
        <begin position="168"/>
        <end position="187"/>
    </location>
</feature>
<sequence length="412" mass="43267">MSILFALPAALRRYLVARFLGVFGNNMIAVALGWQIYDLTGSAWYLGLVGLVQFLPALALTVPSGLLVDRADRNHVFAASLALQCVAAATLAWGSTAGWVGPQAILAVCVLIGVARSLQMPAQQALIPALVPVRELPQALAVNASINKLAMVAGPALGGVLYVGGPGVAYGVCAAMFLLSVGLALRVKAPSPPRSQETMSWGAMFAGFVFIRHNPAVLGAMSLDLFATLLGGGTALLPIYARDILHTGAWGLGLLRAAPAVGGLLMTALMTRWPMEHHIGRRMYAAVFIYGLTTMVFSVCTSLPAALLVLAVMGAADIVSTVLRHSVVQVETDDALRGRVGAVHATSISASNQLGQFRAGVAAEWWGPVGAVLVGGAATLLITALWMRWFPALLQRDRLFRPTIPVHLGAKQ</sequence>
<keyword evidence="3" id="KW-1003">Cell membrane</keyword>
<dbReference type="InterPro" id="IPR036259">
    <property type="entry name" value="MFS_trans_sf"/>
</dbReference>
<feature type="transmembrane region" description="Helical" evidence="7">
    <location>
        <begin position="15"/>
        <end position="37"/>
    </location>
</feature>
<comment type="subcellular location">
    <subcellularLocation>
        <location evidence="1">Cell membrane</location>
        <topology evidence="1">Multi-pass membrane protein</topology>
    </subcellularLocation>
</comment>
<dbReference type="Pfam" id="PF05977">
    <property type="entry name" value="MFS_3"/>
    <property type="match status" value="1"/>
</dbReference>
<feature type="transmembrane region" description="Helical" evidence="7">
    <location>
        <begin position="216"/>
        <end position="241"/>
    </location>
</feature>
<keyword evidence="6 7" id="KW-0472">Membrane</keyword>
<dbReference type="PROSITE" id="PS50850">
    <property type="entry name" value="MFS"/>
    <property type="match status" value="1"/>
</dbReference>
<proteinExistence type="predicted"/>
<dbReference type="EMBL" id="CP051684">
    <property type="protein sequence ID" value="QJD91364.1"/>
    <property type="molecule type" value="Genomic_DNA"/>
</dbReference>
<organism evidence="9 10">
    <name type="scientific">Duganella dendranthematis</name>
    <dbReference type="NCBI Taxonomy" id="2728021"/>
    <lineage>
        <taxon>Bacteria</taxon>
        <taxon>Pseudomonadati</taxon>
        <taxon>Pseudomonadota</taxon>
        <taxon>Betaproteobacteria</taxon>
        <taxon>Burkholderiales</taxon>
        <taxon>Oxalobacteraceae</taxon>
        <taxon>Telluria group</taxon>
        <taxon>Duganella</taxon>
    </lineage>
</organism>
<dbReference type="PANTHER" id="PTHR23513:SF9">
    <property type="entry name" value="ENTEROBACTIN EXPORTER ENTS"/>
    <property type="match status" value="1"/>
</dbReference>
<accession>A0ABX6MAM0</accession>
<keyword evidence="10" id="KW-1185">Reference proteome</keyword>